<comment type="caution">
    <text evidence="3">The sequence shown here is derived from an EMBL/GenBank/DDBJ whole genome shotgun (WGS) entry which is preliminary data.</text>
</comment>
<dbReference type="Gene3D" id="3.40.50.300">
    <property type="entry name" value="P-loop containing nucleotide triphosphate hydrolases"/>
    <property type="match status" value="1"/>
</dbReference>
<dbReference type="PANTHER" id="PTHR39184">
    <property type="match status" value="1"/>
</dbReference>
<dbReference type="InterPro" id="IPR027417">
    <property type="entry name" value="P-loop_NTPase"/>
</dbReference>
<dbReference type="Gene3D" id="3.30.420.280">
    <property type="match status" value="1"/>
</dbReference>
<reference evidence="3" key="2">
    <citation type="submission" date="2021-04" db="EMBL/GenBank/DDBJ databases">
        <authorList>
            <person name="Gilroy R."/>
        </authorList>
    </citation>
    <scope>NUCLEOTIDE SEQUENCE</scope>
    <source>
        <strain evidence="3">CHK196-3914</strain>
    </source>
</reference>
<feature type="domain" description="Phage terminase large subunit C-terminal" evidence="2">
    <location>
        <begin position="259"/>
        <end position="411"/>
    </location>
</feature>
<dbReference type="InterPro" id="IPR035413">
    <property type="entry name" value="Terminase_L_C"/>
</dbReference>
<accession>A0A9D2K1L1</accession>
<evidence type="ECO:0000259" key="2">
    <source>
        <dbReference type="Pfam" id="PF17288"/>
    </source>
</evidence>
<dbReference type="InterPro" id="IPR052380">
    <property type="entry name" value="Viral_DNA_packaging_terminase"/>
</dbReference>
<feature type="domain" description="Phage terminase large subunit N-terminal" evidence="1">
    <location>
        <begin position="19"/>
        <end position="226"/>
    </location>
</feature>
<dbReference type="Pfam" id="PF17288">
    <property type="entry name" value="Terminase_3C"/>
    <property type="match status" value="1"/>
</dbReference>
<dbReference type="Pfam" id="PF04466">
    <property type="entry name" value="Terminase_3"/>
    <property type="match status" value="1"/>
</dbReference>
<dbReference type="NCBIfam" id="TIGR01547">
    <property type="entry name" value="phage_term_2"/>
    <property type="match status" value="1"/>
</dbReference>
<sequence>MNITVEANPCFKEVDRSHKRYIVMKGSAGSGKSVDTAQNYLLRLIQDKGRNLVCIRKSDITNRDSTYAELTGAIYRMFGEQADRYWNIKQSPLQLTCRPNGNQIIFRGVNDEKQREKLKSITFQRGKLTDVWIEEATEITQADFEIIDDRLRGELPPGQFYQIRMTFNPVNRNHWIKKVFFDTPDPNVLTHHSTYLDNRFIDAAYHARMARRKEVDPEGYQIYGLGNWGEIGGLILHDWKVEDISQNLDDYDDIAIGQDFGFNHANAILLLGLKDDNIYILQEVYVFEKETAEIIPLAIKAGIPANRTMWCDSAEPDRIRTWRKAGFRAQAVSKEHTTEKKYQSAQIDWLKGIVSKDRVIHRMINVHPSCVNTIKELQQWKWKKDERTGEYLDEPVPFQDDAMAALRYGVEGWRKNRRVQIKTFKGGI</sequence>
<dbReference type="InterPro" id="IPR006437">
    <property type="entry name" value="Phage_terminase_lsu"/>
</dbReference>
<dbReference type="PANTHER" id="PTHR39184:SF1">
    <property type="entry name" value="PBSX PHAGE TERMINASE LARGE SUBUNIT"/>
    <property type="match status" value="1"/>
</dbReference>
<evidence type="ECO:0000313" key="4">
    <source>
        <dbReference type="Proteomes" id="UP000824116"/>
    </source>
</evidence>
<name>A0A9D2K1L1_9FIRM</name>
<reference evidence="3" key="1">
    <citation type="journal article" date="2021" name="PeerJ">
        <title>Extensive microbial diversity within the chicken gut microbiome revealed by metagenomics and culture.</title>
        <authorList>
            <person name="Gilroy R."/>
            <person name="Ravi A."/>
            <person name="Getino M."/>
            <person name="Pursley I."/>
            <person name="Horton D.L."/>
            <person name="Alikhan N.F."/>
            <person name="Baker D."/>
            <person name="Gharbi K."/>
            <person name="Hall N."/>
            <person name="Watson M."/>
            <person name="Adriaenssens E.M."/>
            <person name="Foster-Nyarko E."/>
            <person name="Jarju S."/>
            <person name="Secka A."/>
            <person name="Antonio M."/>
            <person name="Oren A."/>
            <person name="Chaudhuri R.R."/>
            <person name="La Ragione R."/>
            <person name="Hildebrand F."/>
            <person name="Pallen M.J."/>
        </authorList>
    </citation>
    <scope>NUCLEOTIDE SEQUENCE</scope>
    <source>
        <strain evidence="3">CHK196-3914</strain>
    </source>
</reference>
<gene>
    <name evidence="3" type="ORF">H9723_10740</name>
</gene>
<protein>
    <submittedName>
        <fullName evidence="3">PBSX family phage terminase large subunit</fullName>
    </submittedName>
</protein>
<proteinExistence type="predicted"/>
<evidence type="ECO:0000259" key="1">
    <source>
        <dbReference type="Pfam" id="PF04466"/>
    </source>
</evidence>
<dbReference type="InterPro" id="IPR035412">
    <property type="entry name" value="Terminase_L_N"/>
</dbReference>
<dbReference type="EMBL" id="DXAY01000253">
    <property type="protein sequence ID" value="HIZ75695.1"/>
    <property type="molecule type" value="Genomic_DNA"/>
</dbReference>
<evidence type="ECO:0000313" key="3">
    <source>
        <dbReference type="EMBL" id="HIZ75695.1"/>
    </source>
</evidence>
<organism evidence="3 4">
    <name type="scientific">Candidatus Mediterraneibacter stercoravium</name>
    <dbReference type="NCBI Taxonomy" id="2838685"/>
    <lineage>
        <taxon>Bacteria</taxon>
        <taxon>Bacillati</taxon>
        <taxon>Bacillota</taxon>
        <taxon>Clostridia</taxon>
        <taxon>Lachnospirales</taxon>
        <taxon>Lachnospiraceae</taxon>
        <taxon>Mediterraneibacter</taxon>
    </lineage>
</organism>
<dbReference type="AlphaFoldDB" id="A0A9D2K1L1"/>
<dbReference type="Proteomes" id="UP000824116">
    <property type="component" value="Unassembled WGS sequence"/>
</dbReference>